<dbReference type="AlphaFoldDB" id="A0AAN7Y4M3"/>
<name>A0AAN7Y4M3_9EURO</name>
<feature type="compositionally biased region" description="Polar residues" evidence="1">
    <location>
        <begin position="189"/>
        <end position="229"/>
    </location>
</feature>
<feature type="chain" id="PRO_5042865319" evidence="2">
    <location>
        <begin position="20"/>
        <end position="320"/>
    </location>
</feature>
<reference evidence="3 4" key="1">
    <citation type="submission" date="2023-08" db="EMBL/GenBank/DDBJ databases">
        <title>Black Yeasts Isolated from many extreme environments.</title>
        <authorList>
            <person name="Coleine C."/>
            <person name="Stajich J.E."/>
            <person name="Selbmann L."/>
        </authorList>
    </citation>
    <scope>NUCLEOTIDE SEQUENCE [LARGE SCALE GENOMIC DNA]</scope>
    <source>
        <strain evidence="3 4">CCFEE 5910</strain>
    </source>
</reference>
<feature type="compositionally biased region" description="Low complexity" evidence="1">
    <location>
        <begin position="230"/>
        <end position="292"/>
    </location>
</feature>
<evidence type="ECO:0000313" key="3">
    <source>
        <dbReference type="EMBL" id="KAK5082762.1"/>
    </source>
</evidence>
<dbReference type="Proteomes" id="UP001309876">
    <property type="component" value="Unassembled WGS sequence"/>
</dbReference>
<evidence type="ECO:0000313" key="4">
    <source>
        <dbReference type="Proteomes" id="UP001309876"/>
    </source>
</evidence>
<feature type="compositionally biased region" description="Low complexity" evidence="1">
    <location>
        <begin position="88"/>
        <end position="97"/>
    </location>
</feature>
<feature type="signal peptide" evidence="2">
    <location>
        <begin position="1"/>
        <end position="19"/>
    </location>
</feature>
<sequence length="320" mass="31998">MYLLNNLLSALSLAGVSSAIPSSGLASDTLIHTSSLPCEDACDKPSTTHILPNTLNQNLKARAPQATTVTTLTFGSMGFGLLTTTSTPAAPTITSETKPAPMPDSSATESPSVTILSSIGYRCTDDACTFLVAVGSETLTGVRAPTGGMLTVVGPSDSAISTVSIAPSAALPSFTGSATTFNIVPGTGSQTATMSTRPPPSIFSTNGPTTTKSTVVANGTTTFPTGSITSNSSMELTSPTSSSSSTSSTSTHTLPPVVTSTSTTVIEPTSSATSSTAASSTDSSGAPSTASSQVAPTLKEKVILCLGVAVIFNLAFTVMF</sequence>
<keyword evidence="2" id="KW-0732">Signal</keyword>
<proteinExistence type="predicted"/>
<evidence type="ECO:0000256" key="2">
    <source>
        <dbReference type="SAM" id="SignalP"/>
    </source>
</evidence>
<evidence type="ECO:0000256" key="1">
    <source>
        <dbReference type="SAM" id="MobiDB-lite"/>
    </source>
</evidence>
<feature type="region of interest" description="Disordered" evidence="1">
    <location>
        <begin position="189"/>
        <end position="293"/>
    </location>
</feature>
<gene>
    <name evidence="3" type="ORF">LTR05_006642</name>
</gene>
<feature type="region of interest" description="Disordered" evidence="1">
    <location>
        <begin position="88"/>
        <end position="110"/>
    </location>
</feature>
<dbReference type="EMBL" id="JAVRRJ010000007">
    <property type="protein sequence ID" value="KAK5082762.1"/>
    <property type="molecule type" value="Genomic_DNA"/>
</dbReference>
<organism evidence="3 4">
    <name type="scientific">Lithohypha guttulata</name>
    <dbReference type="NCBI Taxonomy" id="1690604"/>
    <lineage>
        <taxon>Eukaryota</taxon>
        <taxon>Fungi</taxon>
        <taxon>Dikarya</taxon>
        <taxon>Ascomycota</taxon>
        <taxon>Pezizomycotina</taxon>
        <taxon>Eurotiomycetes</taxon>
        <taxon>Chaetothyriomycetidae</taxon>
        <taxon>Chaetothyriales</taxon>
        <taxon>Trichomeriaceae</taxon>
        <taxon>Lithohypha</taxon>
    </lineage>
</organism>
<comment type="caution">
    <text evidence="3">The sequence shown here is derived from an EMBL/GenBank/DDBJ whole genome shotgun (WGS) entry which is preliminary data.</text>
</comment>
<keyword evidence="4" id="KW-1185">Reference proteome</keyword>
<protein>
    <submittedName>
        <fullName evidence="3">Uncharacterized protein</fullName>
    </submittedName>
</protein>
<accession>A0AAN7Y4M3</accession>